<keyword evidence="3" id="KW-1185">Reference proteome</keyword>
<dbReference type="KEGG" id="tca:662907"/>
<protein>
    <submittedName>
        <fullName evidence="2">Uncharacterized protein</fullName>
    </submittedName>
</protein>
<reference evidence="2 3" key="1">
    <citation type="journal article" date="2008" name="Nature">
        <title>The genome of the model beetle and pest Tribolium castaneum.</title>
        <authorList>
            <consortium name="Tribolium Genome Sequencing Consortium"/>
            <person name="Richards S."/>
            <person name="Gibbs R.A."/>
            <person name="Weinstock G.M."/>
            <person name="Brown S.J."/>
            <person name="Denell R."/>
            <person name="Beeman R.W."/>
            <person name="Gibbs R."/>
            <person name="Beeman R.W."/>
            <person name="Brown S.J."/>
            <person name="Bucher G."/>
            <person name="Friedrich M."/>
            <person name="Grimmelikhuijzen C.J."/>
            <person name="Klingler M."/>
            <person name="Lorenzen M."/>
            <person name="Richards S."/>
            <person name="Roth S."/>
            <person name="Schroder R."/>
            <person name="Tautz D."/>
            <person name="Zdobnov E.M."/>
            <person name="Muzny D."/>
            <person name="Gibbs R.A."/>
            <person name="Weinstock G.M."/>
            <person name="Attaway T."/>
            <person name="Bell S."/>
            <person name="Buhay C.J."/>
            <person name="Chandrabose M.N."/>
            <person name="Chavez D."/>
            <person name="Clerk-Blankenburg K.P."/>
            <person name="Cree A."/>
            <person name="Dao M."/>
            <person name="Davis C."/>
            <person name="Chacko J."/>
            <person name="Dinh H."/>
            <person name="Dugan-Rocha S."/>
            <person name="Fowler G."/>
            <person name="Garner T.T."/>
            <person name="Garnes J."/>
            <person name="Gnirke A."/>
            <person name="Hawes A."/>
            <person name="Hernandez J."/>
            <person name="Hines S."/>
            <person name="Holder M."/>
            <person name="Hume J."/>
            <person name="Jhangiani S.N."/>
            <person name="Joshi V."/>
            <person name="Khan Z.M."/>
            <person name="Jackson L."/>
            <person name="Kovar C."/>
            <person name="Kowis A."/>
            <person name="Lee S."/>
            <person name="Lewis L.R."/>
            <person name="Margolis J."/>
            <person name="Morgan M."/>
            <person name="Nazareth L.V."/>
            <person name="Nguyen N."/>
            <person name="Okwuonu G."/>
            <person name="Parker D."/>
            <person name="Richards S."/>
            <person name="Ruiz S.J."/>
            <person name="Santibanez J."/>
            <person name="Savard J."/>
            <person name="Scherer S.E."/>
            <person name="Schneider B."/>
            <person name="Sodergren E."/>
            <person name="Tautz D."/>
            <person name="Vattahil S."/>
            <person name="Villasana D."/>
            <person name="White C.S."/>
            <person name="Wright R."/>
            <person name="Park Y."/>
            <person name="Beeman R.W."/>
            <person name="Lord J."/>
            <person name="Oppert B."/>
            <person name="Lorenzen M."/>
            <person name="Brown S."/>
            <person name="Wang L."/>
            <person name="Savard J."/>
            <person name="Tautz D."/>
            <person name="Richards S."/>
            <person name="Weinstock G."/>
            <person name="Gibbs R.A."/>
            <person name="Liu Y."/>
            <person name="Worley K."/>
            <person name="Weinstock G."/>
            <person name="Elsik C.G."/>
            <person name="Reese J.T."/>
            <person name="Elhaik E."/>
            <person name="Landan G."/>
            <person name="Graur D."/>
            <person name="Arensburger P."/>
            <person name="Atkinson P."/>
            <person name="Beeman R.W."/>
            <person name="Beidler J."/>
            <person name="Brown S.J."/>
            <person name="Demuth J.P."/>
            <person name="Drury D.W."/>
            <person name="Du Y.Z."/>
            <person name="Fujiwara H."/>
            <person name="Lorenzen M."/>
            <person name="Maselli V."/>
            <person name="Osanai M."/>
            <person name="Park Y."/>
            <person name="Robertson H.M."/>
            <person name="Tu Z."/>
            <person name="Wang J.J."/>
            <person name="Wang S."/>
            <person name="Richards S."/>
            <person name="Song H."/>
            <person name="Zhang L."/>
            <person name="Sodergren E."/>
            <person name="Werner D."/>
            <person name="Stanke M."/>
            <person name="Morgenstern B."/>
            <person name="Solovyev V."/>
            <person name="Kosarev P."/>
            <person name="Brown G."/>
            <person name="Chen H.C."/>
            <person name="Ermolaeva O."/>
            <person name="Hlavina W."/>
            <person name="Kapustin Y."/>
            <person name="Kiryutin B."/>
            <person name="Kitts P."/>
            <person name="Maglott D."/>
            <person name="Pruitt K."/>
            <person name="Sapojnikov V."/>
            <person name="Souvorov A."/>
            <person name="Mackey A.J."/>
            <person name="Waterhouse R.M."/>
            <person name="Wyder S."/>
            <person name="Zdobnov E.M."/>
            <person name="Zdobnov E.M."/>
            <person name="Wyder S."/>
            <person name="Kriventseva E.V."/>
            <person name="Kadowaki T."/>
            <person name="Bork P."/>
            <person name="Aranda M."/>
            <person name="Bao R."/>
            <person name="Beermann A."/>
            <person name="Berns N."/>
            <person name="Bolognesi R."/>
            <person name="Bonneton F."/>
            <person name="Bopp D."/>
            <person name="Brown S.J."/>
            <person name="Bucher G."/>
            <person name="Butts T."/>
            <person name="Chaumot A."/>
            <person name="Denell R.E."/>
            <person name="Ferrier D.E."/>
            <person name="Friedrich M."/>
            <person name="Gordon C.M."/>
            <person name="Jindra M."/>
            <person name="Klingler M."/>
            <person name="Lan Q."/>
            <person name="Lattorff H.M."/>
            <person name="Laudet V."/>
            <person name="von Levetsow C."/>
            <person name="Liu Z."/>
            <person name="Lutz R."/>
            <person name="Lynch J.A."/>
            <person name="da Fonseca R.N."/>
            <person name="Posnien N."/>
            <person name="Reuter R."/>
            <person name="Roth S."/>
            <person name="Savard J."/>
            <person name="Schinko J.B."/>
            <person name="Schmitt C."/>
            <person name="Schoppmeier M."/>
            <person name="Schroder R."/>
            <person name="Shippy T.D."/>
            <person name="Simonnet F."/>
            <person name="Marques-Souza H."/>
            <person name="Tautz D."/>
            <person name="Tomoyasu Y."/>
            <person name="Trauner J."/>
            <person name="Van der Zee M."/>
            <person name="Vervoort M."/>
            <person name="Wittkopp N."/>
            <person name="Wimmer E.A."/>
            <person name="Yang X."/>
            <person name="Jones A.K."/>
            <person name="Sattelle D.B."/>
            <person name="Ebert P.R."/>
            <person name="Nelson D."/>
            <person name="Scott J.G."/>
            <person name="Beeman R.W."/>
            <person name="Muthukrishnan S."/>
            <person name="Kramer K.J."/>
            <person name="Arakane Y."/>
            <person name="Beeman R.W."/>
            <person name="Zhu Q."/>
            <person name="Hogenkamp D."/>
            <person name="Dixit R."/>
            <person name="Oppert B."/>
            <person name="Jiang H."/>
            <person name="Zou Z."/>
            <person name="Marshall J."/>
            <person name="Elpidina E."/>
            <person name="Vinokurov K."/>
            <person name="Oppert C."/>
            <person name="Zou Z."/>
            <person name="Evans J."/>
            <person name="Lu Z."/>
            <person name="Zhao P."/>
            <person name="Sumathipala N."/>
            <person name="Altincicek B."/>
            <person name="Vilcinskas A."/>
            <person name="Williams M."/>
            <person name="Hultmark D."/>
            <person name="Hetru C."/>
            <person name="Jiang H."/>
            <person name="Grimmelikhuijzen C.J."/>
            <person name="Hauser F."/>
            <person name="Cazzamali G."/>
            <person name="Williamson M."/>
            <person name="Park Y."/>
            <person name="Li B."/>
            <person name="Tanaka Y."/>
            <person name="Predel R."/>
            <person name="Neupert S."/>
            <person name="Schachtner J."/>
            <person name="Verleyen P."/>
            <person name="Raible F."/>
            <person name="Bork P."/>
            <person name="Friedrich M."/>
            <person name="Walden K.K."/>
            <person name="Robertson H.M."/>
            <person name="Angeli S."/>
            <person name="Foret S."/>
            <person name="Bucher G."/>
            <person name="Schuetz S."/>
            <person name="Maleszka R."/>
            <person name="Wimmer E.A."/>
            <person name="Beeman R.W."/>
            <person name="Lorenzen M."/>
            <person name="Tomoyasu Y."/>
            <person name="Miller S.C."/>
            <person name="Grossmann D."/>
            <person name="Bucher G."/>
        </authorList>
    </citation>
    <scope>NUCLEOTIDE SEQUENCE [LARGE SCALE GENOMIC DNA]</scope>
    <source>
        <strain evidence="2 3">Georgia GA2</strain>
    </source>
</reference>
<keyword evidence="1" id="KW-0472">Membrane</keyword>
<dbReference type="EMBL" id="KQ971345">
    <property type="protein sequence ID" value="EFA05344.1"/>
    <property type="molecule type" value="Genomic_DNA"/>
</dbReference>
<gene>
    <name evidence="2" type="primary">AUGUSTUS-3.0.2_15508</name>
    <name evidence="2" type="ORF">TcasGA2_TC015508</name>
</gene>
<keyword evidence="1" id="KW-0812">Transmembrane</keyword>
<organism evidence="2 3">
    <name type="scientific">Tribolium castaneum</name>
    <name type="common">Red flour beetle</name>
    <dbReference type="NCBI Taxonomy" id="7070"/>
    <lineage>
        <taxon>Eukaryota</taxon>
        <taxon>Metazoa</taxon>
        <taxon>Ecdysozoa</taxon>
        <taxon>Arthropoda</taxon>
        <taxon>Hexapoda</taxon>
        <taxon>Insecta</taxon>
        <taxon>Pterygota</taxon>
        <taxon>Neoptera</taxon>
        <taxon>Endopterygota</taxon>
        <taxon>Coleoptera</taxon>
        <taxon>Polyphaga</taxon>
        <taxon>Cucujiformia</taxon>
        <taxon>Tenebrionidae</taxon>
        <taxon>Tenebrionidae incertae sedis</taxon>
        <taxon>Tribolium</taxon>
    </lineage>
</organism>
<dbReference type="AlphaFoldDB" id="D2A5B8"/>
<evidence type="ECO:0000313" key="3">
    <source>
        <dbReference type="Proteomes" id="UP000007266"/>
    </source>
</evidence>
<name>D2A5B8_TRICA</name>
<dbReference type="OrthoDB" id="6761331at2759"/>
<dbReference type="PhylomeDB" id="D2A5B8"/>
<reference evidence="2 3" key="2">
    <citation type="journal article" date="2010" name="Nucleic Acids Res.">
        <title>BeetleBase in 2010: revisions to provide comprehensive genomic information for Tribolium castaneum.</title>
        <authorList>
            <person name="Kim H.S."/>
            <person name="Murphy T."/>
            <person name="Xia J."/>
            <person name="Caragea D."/>
            <person name="Park Y."/>
            <person name="Beeman R.W."/>
            <person name="Lorenzen M.D."/>
            <person name="Butcher S."/>
            <person name="Manak J.R."/>
            <person name="Brown S.J."/>
        </authorList>
    </citation>
    <scope>GENOME REANNOTATION</scope>
    <source>
        <strain evidence="2 3">Georgia GA2</strain>
    </source>
</reference>
<evidence type="ECO:0000256" key="1">
    <source>
        <dbReference type="SAM" id="Phobius"/>
    </source>
</evidence>
<dbReference type="InParanoid" id="D2A5B8"/>
<feature type="transmembrane region" description="Helical" evidence="1">
    <location>
        <begin position="106"/>
        <end position="126"/>
    </location>
</feature>
<evidence type="ECO:0000313" key="2">
    <source>
        <dbReference type="EMBL" id="EFA05344.1"/>
    </source>
</evidence>
<keyword evidence="1" id="KW-1133">Transmembrane helix</keyword>
<sequence length="166" mass="19425">MSTTEVQTISPAPPVRKMASKSQRLVRTSSLEKIRRFNSFICSQQYNILPALLAWLRSSQAVLRKAEKTILFFRALFFSHFLYKIYQFEYRTSFENLRKHTLVLKLAVYATAVVLLAELGLCFYLLCSTHVPSGLVFLIISFFYIIYLNVRSVYFARESRDDKKRN</sequence>
<accession>D2A5B8</accession>
<feature type="transmembrane region" description="Helical" evidence="1">
    <location>
        <begin position="132"/>
        <end position="150"/>
    </location>
</feature>
<dbReference type="OMA" id="CSPESYF"/>
<dbReference type="Proteomes" id="UP000007266">
    <property type="component" value="Linkage group 6"/>
</dbReference>
<proteinExistence type="predicted"/>
<dbReference type="HOGENOM" id="CLU_1604864_0_0_1"/>